<organism evidence="2 3">
    <name type="scientific">Plebeiibacterium marinum</name>
    <dbReference type="NCBI Taxonomy" id="2992111"/>
    <lineage>
        <taxon>Bacteria</taxon>
        <taxon>Pseudomonadati</taxon>
        <taxon>Bacteroidota</taxon>
        <taxon>Bacteroidia</taxon>
        <taxon>Marinilabiliales</taxon>
        <taxon>Marinilabiliaceae</taxon>
        <taxon>Plebeiibacterium</taxon>
    </lineage>
</organism>
<name>A0AAE3MFK5_9BACT</name>
<evidence type="ECO:0000313" key="3">
    <source>
        <dbReference type="Proteomes" id="UP001207408"/>
    </source>
</evidence>
<dbReference type="GO" id="GO:0004808">
    <property type="term" value="F:tRNA (5-methylaminomethyl-2-thiouridylate)(34)-methyltransferase activity"/>
    <property type="evidence" value="ECO:0007669"/>
    <property type="project" value="InterPro"/>
</dbReference>
<dbReference type="Pfam" id="PF05430">
    <property type="entry name" value="Methyltransf_30"/>
    <property type="match status" value="1"/>
</dbReference>
<evidence type="ECO:0000313" key="2">
    <source>
        <dbReference type="EMBL" id="MCW3806670.1"/>
    </source>
</evidence>
<keyword evidence="3" id="KW-1185">Reference proteome</keyword>
<dbReference type="InterPro" id="IPR008471">
    <property type="entry name" value="MnmC-like_methylTransf"/>
</dbReference>
<dbReference type="RefSeq" id="WP_301200317.1">
    <property type="nucleotide sequence ID" value="NZ_JAPDPI010000028.1"/>
</dbReference>
<dbReference type="NCBIfam" id="NF033855">
    <property type="entry name" value="tRNA_MNMC2"/>
    <property type="match status" value="1"/>
</dbReference>
<evidence type="ECO:0000259" key="1">
    <source>
        <dbReference type="Pfam" id="PF05430"/>
    </source>
</evidence>
<sequence length="219" mass="25406">MSQQQKIITSEDGSHTIFVPDLDEHYHSTHGAIQESMHVFIEAGLKQIQKKEISILEFGFGTGLNAFLTSINSADKKIYYHTLEKYPIDISTANKLNYKTAFEGKYTDIFIRLHEAEWEKETDINKNFRLLKTKCDFKNALFNKKYDLIYFDAFAPEKQPLLWSKDIFQKTYDALNKSGILTTYCAKGVVRRLMQEIGFKVERIPGPPGKREMIRAIKH</sequence>
<protein>
    <submittedName>
        <fullName evidence="2">tRNA (5-methylaminomethyl-2-thiouridine)(34)-methyltransferase MnmD</fullName>
    </submittedName>
</protein>
<feature type="domain" description="MnmC-like methyltransferase" evidence="1">
    <location>
        <begin position="131"/>
        <end position="218"/>
    </location>
</feature>
<dbReference type="PANTHER" id="PTHR39963">
    <property type="entry name" value="SLL0983 PROTEIN"/>
    <property type="match status" value="1"/>
</dbReference>
<proteinExistence type="predicted"/>
<dbReference type="PANTHER" id="PTHR39963:SF1">
    <property type="entry name" value="MNMC-LIKE METHYLTRANSFERASE DOMAIN-CONTAINING PROTEIN"/>
    <property type="match status" value="1"/>
</dbReference>
<dbReference type="EMBL" id="JAPDPI010000028">
    <property type="protein sequence ID" value="MCW3806670.1"/>
    <property type="molecule type" value="Genomic_DNA"/>
</dbReference>
<accession>A0AAE3MFK5</accession>
<reference evidence="2" key="1">
    <citation type="submission" date="2022-10" db="EMBL/GenBank/DDBJ databases">
        <authorList>
            <person name="Yu W.X."/>
        </authorList>
    </citation>
    <scope>NUCLEOTIDE SEQUENCE</scope>
    <source>
        <strain evidence="2">D04</strain>
    </source>
</reference>
<dbReference type="InterPro" id="IPR029063">
    <property type="entry name" value="SAM-dependent_MTases_sf"/>
</dbReference>
<gene>
    <name evidence="2" type="primary">mnmD</name>
    <name evidence="2" type="ORF">OM074_13620</name>
</gene>
<dbReference type="Proteomes" id="UP001207408">
    <property type="component" value="Unassembled WGS sequence"/>
</dbReference>
<dbReference type="Gene3D" id="3.40.50.150">
    <property type="entry name" value="Vaccinia Virus protein VP39"/>
    <property type="match status" value="1"/>
</dbReference>
<dbReference type="GO" id="GO:0016645">
    <property type="term" value="F:oxidoreductase activity, acting on the CH-NH group of donors"/>
    <property type="evidence" value="ECO:0007669"/>
    <property type="project" value="InterPro"/>
</dbReference>
<dbReference type="InterPro" id="IPR047785">
    <property type="entry name" value="tRNA_MNMC2"/>
</dbReference>
<dbReference type="AlphaFoldDB" id="A0AAE3MFK5"/>
<comment type="caution">
    <text evidence="2">The sequence shown here is derived from an EMBL/GenBank/DDBJ whole genome shotgun (WGS) entry which is preliminary data.</text>
</comment>
<dbReference type="SUPFAM" id="SSF53335">
    <property type="entry name" value="S-adenosyl-L-methionine-dependent methyltransferases"/>
    <property type="match status" value="1"/>
</dbReference>